<comment type="caution">
    <text evidence="2">The sequence shown here is derived from an EMBL/GenBank/DDBJ whole genome shotgun (WGS) entry which is preliminary data.</text>
</comment>
<keyword evidence="3" id="KW-1185">Reference proteome</keyword>
<organism evidence="2 3">
    <name type="scientific">Aromia moschata</name>
    <dbReference type="NCBI Taxonomy" id="1265417"/>
    <lineage>
        <taxon>Eukaryota</taxon>
        <taxon>Metazoa</taxon>
        <taxon>Ecdysozoa</taxon>
        <taxon>Arthropoda</taxon>
        <taxon>Hexapoda</taxon>
        <taxon>Insecta</taxon>
        <taxon>Pterygota</taxon>
        <taxon>Neoptera</taxon>
        <taxon>Endopterygota</taxon>
        <taxon>Coleoptera</taxon>
        <taxon>Polyphaga</taxon>
        <taxon>Cucujiformia</taxon>
        <taxon>Chrysomeloidea</taxon>
        <taxon>Cerambycidae</taxon>
        <taxon>Cerambycinae</taxon>
        <taxon>Callichromatini</taxon>
        <taxon>Aromia</taxon>
    </lineage>
</organism>
<sequence>MPDKTDPAFDRLHGFTLQEALEMAYAENIDEIFMEPPDADNTLTDEDSSDEDGGGTLDNLPGSQVHARAELILADRTRIGNDICVKLSRYA</sequence>
<feature type="compositionally biased region" description="Acidic residues" evidence="1">
    <location>
        <begin position="43"/>
        <end position="53"/>
    </location>
</feature>
<dbReference type="EMBL" id="JAPWTK010001036">
    <property type="protein sequence ID" value="KAJ8934489.1"/>
    <property type="molecule type" value="Genomic_DNA"/>
</dbReference>
<accession>A0AAV8X7J5</accession>
<evidence type="ECO:0000313" key="2">
    <source>
        <dbReference type="EMBL" id="KAJ8934489.1"/>
    </source>
</evidence>
<dbReference type="AlphaFoldDB" id="A0AAV8X7J5"/>
<dbReference type="Proteomes" id="UP001162162">
    <property type="component" value="Unassembled WGS sequence"/>
</dbReference>
<feature type="region of interest" description="Disordered" evidence="1">
    <location>
        <begin position="34"/>
        <end position="62"/>
    </location>
</feature>
<protein>
    <submittedName>
        <fullName evidence="2">Uncharacterized protein</fullName>
    </submittedName>
</protein>
<feature type="non-terminal residue" evidence="2">
    <location>
        <position position="91"/>
    </location>
</feature>
<reference evidence="2" key="1">
    <citation type="journal article" date="2023" name="Insect Mol. Biol.">
        <title>Genome sequencing provides insights into the evolution of gene families encoding plant cell wall-degrading enzymes in longhorned beetles.</title>
        <authorList>
            <person name="Shin N.R."/>
            <person name="Okamura Y."/>
            <person name="Kirsch R."/>
            <person name="Pauchet Y."/>
        </authorList>
    </citation>
    <scope>NUCLEOTIDE SEQUENCE</scope>
    <source>
        <strain evidence="2">AMC_N1</strain>
    </source>
</reference>
<evidence type="ECO:0000256" key="1">
    <source>
        <dbReference type="SAM" id="MobiDB-lite"/>
    </source>
</evidence>
<proteinExistence type="predicted"/>
<name>A0AAV8X7J5_9CUCU</name>
<evidence type="ECO:0000313" key="3">
    <source>
        <dbReference type="Proteomes" id="UP001162162"/>
    </source>
</evidence>
<gene>
    <name evidence="2" type="ORF">NQ318_012464</name>
</gene>